<accession>A0ABW5TPQ3</accession>
<evidence type="ECO:0000256" key="1">
    <source>
        <dbReference type="ARBA" id="ARBA00004370"/>
    </source>
</evidence>
<keyword evidence="2" id="KW-0472">Membrane</keyword>
<comment type="subcellular location">
    <subcellularLocation>
        <location evidence="1">Membrane</location>
    </subcellularLocation>
</comment>
<dbReference type="EMBL" id="JBHULV010000008">
    <property type="protein sequence ID" value="MFD2730748.1"/>
    <property type="molecule type" value="Genomic_DNA"/>
</dbReference>
<reference evidence="5" key="1">
    <citation type="journal article" date="2019" name="Int. J. Syst. Evol. Microbiol.">
        <title>The Global Catalogue of Microorganisms (GCM) 10K type strain sequencing project: providing services to taxonomists for standard genome sequencing and annotation.</title>
        <authorList>
            <consortium name="The Broad Institute Genomics Platform"/>
            <consortium name="The Broad Institute Genome Sequencing Center for Infectious Disease"/>
            <person name="Wu L."/>
            <person name="Ma J."/>
        </authorList>
    </citation>
    <scope>NUCLEOTIDE SEQUENCE [LARGE SCALE GENOMIC DNA]</scope>
    <source>
        <strain evidence="5">KCTC 42456</strain>
    </source>
</reference>
<evidence type="ECO:0000259" key="3">
    <source>
        <dbReference type="Pfam" id="PF01103"/>
    </source>
</evidence>
<dbReference type="Proteomes" id="UP001597546">
    <property type="component" value="Unassembled WGS sequence"/>
</dbReference>
<evidence type="ECO:0000313" key="5">
    <source>
        <dbReference type="Proteomes" id="UP001597546"/>
    </source>
</evidence>
<sequence length="377" mass="43159">MKKIFFLTIALLGSINCTAQKKLIEKLFSSDTTRHNSFFPVPLIGYTQEAGFEFGAVGIYSFYLDKTDSTIRASQIYGVAFTSTKGVSQISSKADIWTKGNKWHQLYEARFSNIPFNFYGLGSNTSKADEDLVVQTRWRVGAEIEKQFTKSYYPGVGFEFESVNFKDDEPGGIFDLENQANLIDKDGGRYVFLKITQLLDTRNSNTYTTKGFYGRFRYAYAPDFFGGNNFKGNLFTTDLRYFKSVNKKLVLGNQLFYEAVTSKKDIPFYMLRQMGNDQIMRGYYLGRYRDKNYMALQAELRYKIINRFGMAAFGGVGSVYNRGFLPQQNFKPSYGLGARIFFDLEKSLALRVDYAWGEKPMGEKRISGFYISLGEAF</sequence>
<dbReference type="Gene3D" id="2.40.160.50">
    <property type="entry name" value="membrane protein fhac: a member of the omp85/tpsb transporter family"/>
    <property type="match status" value="1"/>
</dbReference>
<feature type="domain" description="Bacterial surface antigen (D15)" evidence="3">
    <location>
        <begin position="97"/>
        <end position="377"/>
    </location>
</feature>
<dbReference type="InterPro" id="IPR000184">
    <property type="entry name" value="Bac_surfAg_D15"/>
</dbReference>
<dbReference type="Pfam" id="PF01103">
    <property type="entry name" value="Omp85"/>
    <property type="match status" value="1"/>
</dbReference>
<protein>
    <submittedName>
        <fullName evidence="4">BamA/TamA family outer membrane protein</fullName>
    </submittedName>
</protein>
<comment type="caution">
    <text evidence="4">The sequence shown here is derived from an EMBL/GenBank/DDBJ whole genome shotgun (WGS) entry which is preliminary data.</text>
</comment>
<gene>
    <name evidence="4" type="ORF">ACFSSE_03455</name>
</gene>
<dbReference type="RefSeq" id="WP_379044468.1">
    <property type="nucleotide sequence ID" value="NZ_JBHSKW010000042.1"/>
</dbReference>
<proteinExistence type="predicted"/>
<evidence type="ECO:0000313" key="4">
    <source>
        <dbReference type="EMBL" id="MFD2730748.1"/>
    </source>
</evidence>
<evidence type="ECO:0000256" key="2">
    <source>
        <dbReference type="ARBA" id="ARBA00023136"/>
    </source>
</evidence>
<name>A0ABW5TPQ3_9SPHI</name>
<keyword evidence="5" id="KW-1185">Reference proteome</keyword>
<organism evidence="4 5">
    <name type="scientific">Pedobacter alpinus</name>
    <dbReference type="NCBI Taxonomy" id="1590643"/>
    <lineage>
        <taxon>Bacteria</taxon>
        <taxon>Pseudomonadati</taxon>
        <taxon>Bacteroidota</taxon>
        <taxon>Sphingobacteriia</taxon>
        <taxon>Sphingobacteriales</taxon>
        <taxon>Sphingobacteriaceae</taxon>
        <taxon>Pedobacter</taxon>
    </lineage>
</organism>